<gene>
    <name evidence="13" type="ORF">G7Y82_02515</name>
</gene>
<feature type="chain" id="PRO_5036810104" description="Tricorn protease homolog" evidence="11">
    <location>
        <begin position="28"/>
        <end position="1125"/>
    </location>
</feature>
<dbReference type="SMART" id="SM00245">
    <property type="entry name" value="TSPc"/>
    <property type="match status" value="1"/>
</dbReference>
<proteinExistence type="inferred from homology"/>
<dbReference type="InterPro" id="IPR012393">
    <property type="entry name" value="Tricorn_protease"/>
</dbReference>
<feature type="compositionally biased region" description="Basic and acidic residues" evidence="10">
    <location>
        <begin position="566"/>
        <end position="592"/>
    </location>
</feature>
<comment type="similarity">
    <text evidence="2 7">Belongs to the peptidase S41B family.</text>
</comment>
<dbReference type="InterPro" id="IPR029414">
    <property type="entry name" value="Tricorn_PDZ"/>
</dbReference>
<dbReference type="Gene3D" id="3.90.226.10">
    <property type="entry name" value="2-enoyl-CoA Hydratase, Chain A, domain 1"/>
    <property type="match status" value="1"/>
</dbReference>
<dbReference type="GO" id="GO:0005737">
    <property type="term" value="C:cytoplasm"/>
    <property type="evidence" value="ECO:0007669"/>
    <property type="project" value="UniProtKB-SubCell"/>
</dbReference>
<keyword evidence="3 7" id="KW-0963">Cytoplasm</keyword>
<dbReference type="InterPro" id="IPR036034">
    <property type="entry name" value="PDZ_sf"/>
</dbReference>
<evidence type="ECO:0000313" key="14">
    <source>
        <dbReference type="Proteomes" id="UP000653472"/>
    </source>
</evidence>
<evidence type="ECO:0000256" key="8">
    <source>
        <dbReference type="PIRSR" id="PIRSR036421-1"/>
    </source>
</evidence>
<reference evidence="13" key="1">
    <citation type="submission" date="2020-03" db="EMBL/GenBank/DDBJ databases">
        <title>Solimonas marina sp. nov., isolated from deep seawater of the Pacific Ocean.</title>
        <authorList>
            <person name="Liu X."/>
            <person name="Lai Q."/>
            <person name="Sun F."/>
            <person name="Gai Y."/>
            <person name="Li G."/>
            <person name="Shao Z."/>
        </authorList>
    </citation>
    <scope>NUCLEOTIDE SEQUENCE</scope>
    <source>
        <strain evidence="13">C16B3</strain>
    </source>
</reference>
<keyword evidence="14" id="KW-1185">Reference proteome</keyword>
<dbReference type="Pfam" id="PF26549">
    <property type="entry name" value="Tricorn_N"/>
    <property type="match status" value="1"/>
</dbReference>
<feature type="region of interest" description="Disordered" evidence="10">
    <location>
        <begin position="363"/>
        <end position="389"/>
    </location>
</feature>
<evidence type="ECO:0000256" key="7">
    <source>
        <dbReference type="PIRNR" id="PIRNR036421"/>
    </source>
</evidence>
<keyword evidence="5 7" id="KW-0378">Hydrolase</keyword>
<feature type="signal peptide" evidence="11">
    <location>
        <begin position="1"/>
        <end position="27"/>
    </location>
</feature>
<dbReference type="EMBL" id="JAAVXB010000001">
    <property type="protein sequence ID" value="NKF21174.1"/>
    <property type="molecule type" value="Genomic_DNA"/>
</dbReference>
<keyword evidence="6 7" id="KW-0720">Serine protease</keyword>
<dbReference type="Pfam" id="PF03572">
    <property type="entry name" value="Peptidase_S41"/>
    <property type="match status" value="1"/>
</dbReference>
<feature type="active site" description="Charge relay system" evidence="8">
    <location>
        <position position="1066"/>
    </location>
</feature>
<evidence type="ECO:0000256" key="11">
    <source>
        <dbReference type="SAM" id="SignalP"/>
    </source>
</evidence>
<dbReference type="RefSeq" id="WP_168146409.1">
    <property type="nucleotide sequence ID" value="NZ_JAAVXB010000001.1"/>
</dbReference>
<dbReference type="Gene3D" id="3.30.750.44">
    <property type="match status" value="1"/>
</dbReference>
<dbReference type="GO" id="GO:0008236">
    <property type="term" value="F:serine-type peptidase activity"/>
    <property type="evidence" value="ECO:0007669"/>
    <property type="project" value="UniProtKB-UniRule"/>
</dbReference>
<dbReference type="PANTHER" id="PTHR43253">
    <property type="entry name" value="TRICORN PROTEASE HOMOLOG 2-RELATED"/>
    <property type="match status" value="1"/>
</dbReference>
<feature type="site" description="Transition state stabilizer; via amide nitrogen" evidence="9">
    <location>
        <position position="1009"/>
    </location>
</feature>
<organism evidence="13 14">
    <name type="scientific">Solimonas marina</name>
    <dbReference type="NCBI Taxonomy" id="2714601"/>
    <lineage>
        <taxon>Bacteria</taxon>
        <taxon>Pseudomonadati</taxon>
        <taxon>Pseudomonadota</taxon>
        <taxon>Gammaproteobacteria</taxon>
        <taxon>Nevskiales</taxon>
        <taxon>Nevskiaceae</taxon>
        <taxon>Solimonas</taxon>
    </lineage>
</organism>
<comment type="subcellular location">
    <subcellularLocation>
        <location evidence="1 7">Cytoplasm</location>
    </subcellularLocation>
</comment>
<dbReference type="InterPro" id="IPR005151">
    <property type="entry name" value="Tail-specific_protease"/>
</dbReference>
<keyword evidence="4 7" id="KW-0645">Protease</keyword>
<dbReference type="GO" id="GO:0006508">
    <property type="term" value="P:proteolysis"/>
    <property type="evidence" value="ECO:0007669"/>
    <property type="project" value="UniProtKB-UniRule"/>
</dbReference>
<comment type="function">
    <text evidence="7">Degrades oligopeptides.</text>
</comment>
<keyword evidence="11" id="KW-0732">Signal</keyword>
<evidence type="ECO:0000256" key="10">
    <source>
        <dbReference type="SAM" id="MobiDB-lite"/>
    </source>
</evidence>
<dbReference type="Pfam" id="PF14684">
    <property type="entry name" value="Tricorn_C1"/>
    <property type="match status" value="1"/>
</dbReference>
<feature type="domain" description="Tail specific protease" evidence="12">
    <location>
        <begin position="885"/>
        <end position="1077"/>
    </location>
</feature>
<feature type="region of interest" description="Disordered" evidence="10">
    <location>
        <begin position="693"/>
        <end position="714"/>
    </location>
</feature>
<evidence type="ECO:0000259" key="12">
    <source>
        <dbReference type="SMART" id="SM00245"/>
    </source>
</evidence>
<dbReference type="AlphaFoldDB" id="A0A970B7G6"/>
<dbReference type="SUPFAM" id="SSF50156">
    <property type="entry name" value="PDZ domain-like"/>
    <property type="match status" value="1"/>
</dbReference>
<evidence type="ECO:0000256" key="6">
    <source>
        <dbReference type="ARBA" id="ARBA00022825"/>
    </source>
</evidence>
<name>A0A970B7G6_9GAMM</name>
<dbReference type="Gene3D" id="2.120.10.60">
    <property type="entry name" value="Tricorn protease N-terminal domain"/>
    <property type="match status" value="1"/>
</dbReference>
<dbReference type="Proteomes" id="UP000653472">
    <property type="component" value="Unassembled WGS sequence"/>
</dbReference>
<dbReference type="Pfam" id="PF26550">
    <property type="entry name" value="Tricorn_2nd"/>
    <property type="match status" value="1"/>
</dbReference>
<feature type="region of interest" description="Disordered" evidence="10">
    <location>
        <begin position="1105"/>
        <end position="1125"/>
    </location>
</feature>
<dbReference type="InterPro" id="IPR029045">
    <property type="entry name" value="ClpP/crotonase-like_dom_sf"/>
</dbReference>
<protein>
    <recommendedName>
        <fullName evidence="7">Tricorn protease homolog</fullName>
        <ecNumber evidence="7">3.4.21.-</ecNumber>
    </recommendedName>
</protein>
<comment type="caution">
    <text evidence="13">The sequence shown here is derived from an EMBL/GenBank/DDBJ whole genome shotgun (WGS) entry which is preliminary data.</text>
</comment>
<evidence type="ECO:0000256" key="1">
    <source>
        <dbReference type="ARBA" id="ARBA00004496"/>
    </source>
</evidence>
<feature type="active site" description="Charge relay system" evidence="8">
    <location>
        <position position="784"/>
    </location>
</feature>
<evidence type="ECO:0000256" key="5">
    <source>
        <dbReference type="ARBA" id="ARBA00022801"/>
    </source>
</evidence>
<feature type="active site" description="Nucleophile" evidence="8">
    <location>
        <position position="1008"/>
    </location>
</feature>
<dbReference type="Gene3D" id="2.130.10.10">
    <property type="entry name" value="YVTN repeat-like/Quinoprotein amine dehydrogenase"/>
    <property type="match status" value="1"/>
</dbReference>
<evidence type="ECO:0000256" key="4">
    <source>
        <dbReference type="ARBA" id="ARBA00022670"/>
    </source>
</evidence>
<dbReference type="PIRSF" id="PIRSF036421">
    <property type="entry name" value="Tricorn_protease"/>
    <property type="match status" value="1"/>
</dbReference>
<dbReference type="SUPFAM" id="SSF52096">
    <property type="entry name" value="ClpP/crotonase"/>
    <property type="match status" value="1"/>
</dbReference>
<evidence type="ECO:0000313" key="13">
    <source>
        <dbReference type="EMBL" id="NKF21174.1"/>
    </source>
</evidence>
<evidence type="ECO:0000256" key="9">
    <source>
        <dbReference type="PIRSR" id="PIRSR036421-3"/>
    </source>
</evidence>
<dbReference type="Gene3D" id="2.30.42.10">
    <property type="match status" value="1"/>
</dbReference>
<evidence type="ECO:0000256" key="2">
    <source>
        <dbReference type="ARBA" id="ARBA00008524"/>
    </source>
</evidence>
<dbReference type="SUPFAM" id="SSF69304">
    <property type="entry name" value="Tricorn protease N-terminal domain"/>
    <property type="match status" value="2"/>
</dbReference>
<dbReference type="Pfam" id="PF14685">
    <property type="entry name" value="PDZ_Tricorn"/>
    <property type="match status" value="1"/>
</dbReference>
<accession>A0A970B7G6</accession>
<dbReference type="InterPro" id="IPR028204">
    <property type="entry name" value="Tricorn_C1"/>
</dbReference>
<dbReference type="EC" id="3.4.21.-" evidence="7"/>
<dbReference type="CDD" id="cd07562">
    <property type="entry name" value="Peptidase_S41_TRI"/>
    <property type="match status" value="1"/>
</dbReference>
<feature type="compositionally biased region" description="Basic and acidic residues" evidence="10">
    <location>
        <begin position="695"/>
        <end position="714"/>
    </location>
</feature>
<sequence>MTLLLPRPLALAGLMLTALSFVRPAAADDDATLMRFPTLHGQQLVFEAHGNLWQVDRTGGVARRLTTEAGYEVMPRFSPDGKWIAFTGQYQGNRDVYVMPAGGGTARRLTFHSDVVPDAPLRWGPNNMVLGWTPDSKNVVFLSRAEAWNSWYGKLFSVPLTGGLPTALPLDRGGLMSYSPDGKQIAYNRIFRNFRTWKRYDGGLAQDVYTYDFASKQLTRITDWKGTDTAPMWYGHTIYFLSDRDANRRENIWAYDLDTKQYREVTHFSDYDVDFPSIGIGAGADGIAFQQGGHLYVLDLPSEKLHELSVAVPDDGLQTSPRYVDAADTIRYTDVAQQPDFDLSSNGKRLLLSARGDLFSVPAEHGNTRNLTETSNADEDHPAWSPDGSELAYTTDVDGEQQIAVRPSGGGAEKILTHFKRGYAYQPLWSPDGKHLAFSDNEHRLWVMDVDAGAPKQIAQDQIQEMHDYSWSPDGRWLAYSLTGANQVRSIWLYNLTSGKATRVSDARDNDFAPVFDPKGRWLYFVSTRHELPTFSESEFNIATLKSTGIYVATLKADAPSPFAPRSDEARYPSDDDKKDKGKDDGGDEHWKPGASKPIDVDLDGLMQRAVPMPIAPNDITELEVRGDLVYYMTSPSQTIDGPLPGEDSALHIYDMHKRKDATLTEGLDGFHVAADDSKLLYVKHDEFYIVDAKPNPDKDQGKSDDKPVDLSHMRTRVDPRAEWREMFASAWRLERDFFFNPKMNGVDWNAVRASYEKLLPLVGSREDLNYVIGEVQGELGNSHTYVGGGDDNDTRPHVGTAMLGADLELDAASGRYRIAKIYHGDNTRERYRAPLTAPGIKVKEGDYLLAIDDHELKAPTDPYSLLVNKADGTVKLTLASSVNGKRHDVVVKPVNNELALREQAWIDHNRETVDRLSGGKIGYIYLSDMEALGMEQFIRQFYSQLDKQALIVDDRWNGGGFIDQIVLERLRRILVGMSTNRERATMSIPEQLINGPKVCLINHYSASDGDIFPYYFRKYGLGKLIGTRTWGGVRGIRGSWTLLDGGYITVPEASLYGLDSNWVIENHGVDPDIEVEDAPGPMLAGHDPQLETAVNVLLDELKQHPVSVPQPPPLLPAYPPAGER</sequence>
<feature type="compositionally biased region" description="Pro residues" evidence="10">
    <location>
        <begin position="1109"/>
        <end position="1125"/>
    </location>
</feature>
<evidence type="ECO:0000256" key="3">
    <source>
        <dbReference type="ARBA" id="ARBA00022490"/>
    </source>
</evidence>
<feature type="region of interest" description="Disordered" evidence="10">
    <location>
        <begin position="562"/>
        <end position="598"/>
    </location>
</feature>
<dbReference type="InterPro" id="IPR015943">
    <property type="entry name" value="WD40/YVTN_repeat-like_dom_sf"/>
</dbReference>
<dbReference type="PANTHER" id="PTHR43253:SF1">
    <property type="entry name" value="TRICORN PROTEASE HOMOLOG 2-RELATED"/>
    <property type="match status" value="1"/>
</dbReference>